<dbReference type="EMBL" id="JWSZ01000010">
    <property type="protein sequence ID" value="KIC57922.1"/>
    <property type="molecule type" value="Genomic_DNA"/>
</dbReference>
<dbReference type="InterPro" id="IPR027417">
    <property type="entry name" value="P-loop_NTPase"/>
</dbReference>
<evidence type="ECO:0000256" key="4">
    <source>
        <dbReference type="PROSITE-ProRule" id="PRU00289"/>
    </source>
</evidence>
<organism evidence="8 9">
    <name type="scientific">Microbacterium hominis</name>
    <dbReference type="NCBI Taxonomy" id="162426"/>
    <lineage>
        <taxon>Bacteria</taxon>
        <taxon>Bacillati</taxon>
        <taxon>Actinomycetota</taxon>
        <taxon>Actinomycetes</taxon>
        <taxon>Micrococcales</taxon>
        <taxon>Microbacteriaceae</taxon>
        <taxon>Microbacterium</taxon>
    </lineage>
</organism>
<evidence type="ECO:0000313" key="8">
    <source>
        <dbReference type="EMBL" id="KIC57922.1"/>
    </source>
</evidence>
<dbReference type="Proteomes" id="UP000031202">
    <property type="component" value="Unassembled WGS sequence"/>
</dbReference>
<name>A0A0B4CN56_9MICO</name>
<dbReference type="Pfam" id="PF01580">
    <property type="entry name" value="FtsK_SpoIIIE"/>
    <property type="match status" value="2"/>
</dbReference>
<dbReference type="PANTHER" id="PTHR22683:SF1">
    <property type="entry name" value="TYPE VII SECRETION SYSTEM PROTEIN ESSC"/>
    <property type="match status" value="1"/>
</dbReference>
<dbReference type="GO" id="GO:0003677">
    <property type="term" value="F:DNA binding"/>
    <property type="evidence" value="ECO:0007669"/>
    <property type="project" value="InterPro"/>
</dbReference>
<keyword evidence="1" id="KW-0597">Phosphoprotein</keyword>
<dbReference type="InterPro" id="IPR008984">
    <property type="entry name" value="SMAD_FHA_dom_sf"/>
</dbReference>
<dbReference type="SMART" id="SM00240">
    <property type="entry name" value="FHA"/>
    <property type="match status" value="1"/>
</dbReference>
<feature type="domain" description="FtsK" evidence="7">
    <location>
        <begin position="672"/>
        <end position="860"/>
    </location>
</feature>
<feature type="transmembrane region" description="Helical" evidence="5">
    <location>
        <begin position="250"/>
        <end position="267"/>
    </location>
</feature>
<dbReference type="SUPFAM" id="SSF52540">
    <property type="entry name" value="P-loop containing nucleoside triphosphate hydrolases"/>
    <property type="match status" value="2"/>
</dbReference>
<dbReference type="CDD" id="cd01127">
    <property type="entry name" value="TrwB_TraG_TraD_VirD4"/>
    <property type="match status" value="1"/>
</dbReference>
<sequence length="1460" mass="154780">MKLKLVVESPEAAPRDVVVTCDATATVGDVARRLAGAARSTPLTLWVDAGDGTAPRVVNPLLSIHESGVRSGARVAVAEPVAEAVTGDDARARVTVVEGPDEGAVFLLGEGVNFIGRDPAVQVRLQDGLVSRRHASVTVSGESAVVDDLNSANGIEVNGARAERAVLTPRDRLVIGDSKLRVEVLPSRGVAASSVSSFSRSPRVVEPWLGGEIAAPALPRAGERPRLAWIAVVAPIVAGAVLFALTRNALMLVFIALSPVLMLASWWDQRVRQKRQSREEQKRFSEGLESLRTELADGVEREREHRLREAPSTREALTAVAERSSLLWTRMPEHAAFLSVRLGLGELPSRTRVQLPARDLGATAEWERLRSLVDEHARIDGVPVVERFADAGAIGVAAEDAAAAGIARALLLQVTALHSPADVAVCALAMGAAADEWAWMKWLPHVDSPHTPVSTPLASDVPAAARLLAELEELAAKRAEGRGGVRRVRSHLQGATPGAVDVWEPVQSDPVTPAVVLFVADAAGVDRGRLVQLAEDGPDVGVYTIWLERHPQELPVVCRTFVSYEYGAPAASFVRHGSTVALEAVETLDRERAVAAARSLAPLEDDGAPVLDESDLPRAVRLVDLFEDDIASDPDAVRGRWVRSDSLTARWMPGDANREPAGLTALVGQGAAGPLRIDLRRDGPHALVGGTSGAGKSEFLQTWILGMAVEQSPDRLTFLLVDYKGGSAFGDCVSLPHTVGLVTDLTPHLVARALTSLRAELKRREELFAEKGAKDLATLEERGDPDAPPALVIVIDEFAALVTEVPEFVDGVIDIAQRGRSLGLHLIMATQRPAGVIKESLRANTNLRVALRVADEADSTDVLGTPRAAWFDADTPGRAAAKLGAGRVRDFQTAYVGGRASAVTPDAAIHVRDLPFAPGQSWSDPAPRRHRSGPRDIERITETIRAAAADLALAAPRRPWLDPLPATLALGELTQTAGAVVIGIQDEPARQRQSPFGWEWDAAGSVAVFGGGGTGKTTLLRTVAVAAASGPEPVWIYAVDTAGGLAMLRELPHVGAVIGAGDSERVNRLLSWLSEEAQTRARRFADTDAATLTDYNRQAATALPRIVLLLDGMAAFRAEYEFTDSGRLFDTFAQLLSSGRQVGIHVVVTAERYAAVPQSILASVPERVVLRMPSAAEADIAGLPRDLLDDAEPGRAYAHGLEVQIALPAGTAELATQAAALRAVPAPSLPAPAVRRLEEQIVWSSLPATVGAAPTYGVADDTLDAVAIPDGLFVVTGPFGSGRTTAMRTIAHATHVAFPHLPAYLISGRPGELGDALPWTETAVDPDAAGLLAGMLTAQLARADGEPVFVVIEGSGDFEGTPAESTVAQLMKAARRSPRTRMLVETDTVTAGSAWQIFSELKTARAGIVLQPEEADGASIFRVQFPRATRADFPVGRGFAVTAGRVRRVQVAIVSPEKGT</sequence>
<dbReference type="InterPro" id="IPR050206">
    <property type="entry name" value="FtsK/SpoIIIE/SftA"/>
</dbReference>
<reference evidence="8 9" key="1">
    <citation type="submission" date="2014-12" db="EMBL/GenBank/DDBJ databases">
        <title>Genome sequencing of Microbacterium hominis TPW29.</title>
        <authorList>
            <person name="Tan P.W."/>
            <person name="Chan K.-G."/>
        </authorList>
    </citation>
    <scope>NUCLEOTIDE SEQUENCE [LARGE SCALE GENOMIC DNA]</scope>
    <source>
        <strain evidence="8 9">TPW29</strain>
    </source>
</reference>
<keyword evidence="3 4" id="KW-0067">ATP-binding</keyword>
<gene>
    <name evidence="8" type="ORF">RM52_07515</name>
</gene>
<feature type="transmembrane region" description="Helical" evidence="5">
    <location>
        <begin position="227"/>
        <end position="245"/>
    </location>
</feature>
<accession>A0A0B4CN56</accession>
<dbReference type="InterPro" id="IPR032030">
    <property type="entry name" value="YscD_cytoplasmic_dom"/>
</dbReference>
<dbReference type="PROSITE" id="PS50006">
    <property type="entry name" value="FHA_DOMAIN"/>
    <property type="match status" value="1"/>
</dbReference>
<dbReference type="PROSITE" id="PS50901">
    <property type="entry name" value="FTSK"/>
    <property type="match status" value="2"/>
</dbReference>
<feature type="domain" description="FHA" evidence="6">
    <location>
        <begin position="113"/>
        <end position="162"/>
    </location>
</feature>
<dbReference type="Gene3D" id="2.60.200.20">
    <property type="match status" value="1"/>
</dbReference>
<evidence type="ECO:0000259" key="7">
    <source>
        <dbReference type="PROSITE" id="PS50901"/>
    </source>
</evidence>
<evidence type="ECO:0000256" key="5">
    <source>
        <dbReference type="SAM" id="Phobius"/>
    </source>
</evidence>
<evidence type="ECO:0000259" key="6">
    <source>
        <dbReference type="PROSITE" id="PS50006"/>
    </source>
</evidence>
<keyword evidence="2 4" id="KW-0547">Nucleotide-binding</keyword>
<evidence type="ECO:0000256" key="3">
    <source>
        <dbReference type="ARBA" id="ARBA00022840"/>
    </source>
</evidence>
<keyword evidence="5" id="KW-0472">Membrane</keyword>
<evidence type="ECO:0000256" key="2">
    <source>
        <dbReference type="ARBA" id="ARBA00022741"/>
    </source>
</evidence>
<feature type="domain" description="FtsK" evidence="7">
    <location>
        <begin position="993"/>
        <end position="1179"/>
    </location>
</feature>
<evidence type="ECO:0008006" key="10">
    <source>
        <dbReference type="Google" id="ProtNLM"/>
    </source>
</evidence>
<dbReference type="InterPro" id="IPR002543">
    <property type="entry name" value="FtsK_dom"/>
</dbReference>
<keyword evidence="5" id="KW-1133">Transmembrane helix</keyword>
<dbReference type="PANTHER" id="PTHR22683">
    <property type="entry name" value="SPORULATION PROTEIN RELATED"/>
    <property type="match status" value="1"/>
</dbReference>
<comment type="caution">
    <text evidence="8">The sequence shown here is derived from an EMBL/GenBank/DDBJ whole genome shotgun (WGS) entry which is preliminary data.</text>
</comment>
<dbReference type="SMART" id="SM00382">
    <property type="entry name" value="AAA"/>
    <property type="match status" value="3"/>
</dbReference>
<proteinExistence type="predicted"/>
<evidence type="ECO:0000256" key="1">
    <source>
        <dbReference type="ARBA" id="ARBA00022553"/>
    </source>
</evidence>
<evidence type="ECO:0000313" key="9">
    <source>
        <dbReference type="Proteomes" id="UP000031202"/>
    </source>
</evidence>
<feature type="binding site" evidence="4">
    <location>
        <begin position="690"/>
        <end position="697"/>
    </location>
    <ligand>
        <name>ATP</name>
        <dbReference type="ChEBI" id="CHEBI:30616"/>
    </ligand>
</feature>
<protein>
    <recommendedName>
        <fullName evidence="10">Cell division protein FtsK</fullName>
    </recommendedName>
</protein>
<dbReference type="InterPro" id="IPR000253">
    <property type="entry name" value="FHA_dom"/>
</dbReference>
<dbReference type="Gene3D" id="3.40.50.300">
    <property type="entry name" value="P-loop containing nucleotide triphosphate hydrolases"/>
    <property type="match status" value="4"/>
</dbReference>
<dbReference type="CDD" id="cd00060">
    <property type="entry name" value="FHA"/>
    <property type="match status" value="1"/>
</dbReference>
<dbReference type="Pfam" id="PF16697">
    <property type="entry name" value="Yop-YscD_cpl"/>
    <property type="match status" value="1"/>
</dbReference>
<dbReference type="GO" id="GO:0005524">
    <property type="term" value="F:ATP binding"/>
    <property type="evidence" value="ECO:0007669"/>
    <property type="project" value="UniProtKB-UniRule"/>
</dbReference>
<dbReference type="SUPFAM" id="SSF49879">
    <property type="entry name" value="SMAD/FHA domain"/>
    <property type="match status" value="1"/>
</dbReference>
<keyword evidence="5" id="KW-0812">Transmembrane</keyword>
<dbReference type="InterPro" id="IPR003593">
    <property type="entry name" value="AAA+_ATPase"/>
</dbReference>
<feature type="binding site" evidence="4">
    <location>
        <begin position="1010"/>
        <end position="1017"/>
    </location>
    <ligand>
        <name>ATP</name>
        <dbReference type="ChEBI" id="CHEBI:30616"/>
    </ligand>
</feature>
<dbReference type="RefSeq" id="WP_039415120.1">
    <property type="nucleotide sequence ID" value="NZ_JWSZ01000010.1"/>
</dbReference>